<reference evidence="1" key="1">
    <citation type="submission" date="2018-05" db="EMBL/GenBank/DDBJ databases">
        <authorList>
            <person name="Lanie J.A."/>
            <person name="Ng W.-L."/>
            <person name="Kazmierczak K.M."/>
            <person name="Andrzejewski T.M."/>
            <person name="Davidsen T.M."/>
            <person name="Wayne K.J."/>
            <person name="Tettelin H."/>
            <person name="Glass J.I."/>
            <person name="Rusch D."/>
            <person name="Podicherti R."/>
            <person name="Tsui H.-C.T."/>
            <person name="Winkler M.E."/>
        </authorList>
    </citation>
    <scope>NUCLEOTIDE SEQUENCE</scope>
</reference>
<accession>A0A381S150</accession>
<gene>
    <name evidence="1" type="ORF">METZ01_LOCUS48811</name>
</gene>
<proteinExistence type="predicted"/>
<organism evidence="1">
    <name type="scientific">marine metagenome</name>
    <dbReference type="NCBI Taxonomy" id="408172"/>
    <lineage>
        <taxon>unclassified sequences</taxon>
        <taxon>metagenomes</taxon>
        <taxon>ecological metagenomes</taxon>
    </lineage>
</organism>
<dbReference type="AlphaFoldDB" id="A0A381S150"/>
<dbReference type="EMBL" id="UINC01002370">
    <property type="protein sequence ID" value="SUZ95957.1"/>
    <property type="molecule type" value="Genomic_DNA"/>
</dbReference>
<protein>
    <submittedName>
        <fullName evidence="1">Uncharacterized protein</fullName>
    </submittedName>
</protein>
<name>A0A381S150_9ZZZZ</name>
<sequence length="36" mass="4042">MLFAVIKSVADDEVIANLEPDVLDGQVDRSPRRLRC</sequence>
<evidence type="ECO:0000313" key="1">
    <source>
        <dbReference type="EMBL" id="SUZ95957.1"/>
    </source>
</evidence>